<dbReference type="EMBL" id="LWGR01000009">
    <property type="protein sequence ID" value="KZM72201.1"/>
    <property type="molecule type" value="Genomic_DNA"/>
</dbReference>
<dbReference type="Proteomes" id="UP000076512">
    <property type="component" value="Unassembled WGS sequence"/>
</dbReference>
<proteinExistence type="predicted"/>
<dbReference type="OrthoDB" id="4571674at2"/>
<organism evidence="1 2">
    <name type="scientific">Nocardia terpenica</name>
    <dbReference type="NCBI Taxonomy" id="455432"/>
    <lineage>
        <taxon>Bacteria</taxon>
        <taxon>Bacillati</taxon>
        <taxon>Actinomycetota</taxon>
        <taxon>Actinomycetes</taxon>
        <taxon>Mycobacteriales</taxon>
        <taxon>Nocardiaceae</taxon>
        <taxon>Nocardia</taxon>
    </lineage>
</organism>
<evidence type="ECO:0000313" key="2">
    <source>
        <dbReference type="Proteomes" id="UP000076512"/>
    </source>
</evidence>
<protein>
    <submittedName>
        <fullName evidence="1">Uncharacterized protein</fullName>
    </submittedName>
</protein>
<reference evidence="1 2" key="1">
    <citation type="submission" date="2016-04" db="EMBL/GenBank/DDBJ databases">
        <authorList>
            <person name="Evans L.H."/>
            <person name="Alamgir A."/>
            <person name="Owens N."/>
            <person name="Weber N.D."/>
            <person name="Virtaneva K."/>
            <person name="Barbian K."/>
            <person name="Babar A."/>
            <person name="Rosenke K."/>
        </authorList>
    </citation>
    <scope>NUCLEOTIDE SEQUENCE [LARGE SCALE GENOMIC DNA]</scope>
    <source>
        <strain evidence="1 2">IFM 0406</strain>
    </source>
</reference>
<sequence>MDMDLAEHLVRLEEANEAQQAGATSEDADPVMRSSAGYDLNAHLLLTIADLLQNLNTTLIAVNLPPGKTPPRPEPMPRPVSAVDVIHSRRERERAKAAEAAFGF</sequence>
<accession>A0A164LAV1</accession>
<dbReference type="STRING" id="455432.AWN90_36605"/>
<name>A0A164LAV1_9NOCA</name>
<gene>
    <name evidence="1" type="ORF">AWN90_36605</name>
</gene>
<dbReference type="AlphaFoldDB" id="A0A164LAV1"/>
<dbReference type="RefSeq" id="WP_067592551.1">
    <property type="nucleotide sequence ID" value="NZ_JABMCZ010000001.1"/>
</dbReference>
<keyword evidence="2" id="KW-1185">Reference proteome</keyword>
<comment type="caution">
    <text evidence="1">The sequence shown here is derived from an EMBL/GenBank/DDBJ whole genome shotgun (WGS) entry which is preliminary data.</text>
</comment>
<evidence type="ECO:0000313" key="1">
    <source>
        <dbReference type="EMBL" id="KZM72201.1"/>
    </source>
</evidence>